<evidence type="ECO:0000256" key="1">
    <source>
        <dbReference type="ARBA" id="ARBA00000829"/>
    </source>
</evidence>
<name>B4JGR6_DROGR</name>
<dbReference type="SMR" id="B4JGR6"/>
<dbReference type="InterPro" id="IPR036156">
    <property type="entry name" value="Beta-gal/glucu_dom_sf"/>
</dbReference>
<dbReference type="InterPro" id="IPR008979">
    <property type="entry name" value="Galactose-bd-like_sf"/>
</dbReference>
<dbReference type="eggNOG" id="KOG2230">
    <property type="taxonomic scope" value="Eukaryota"/>
</dbReference>
<evidence type="ECO:0000256" key="4">
    <source>
        <dbReference type="ARBA" id="ARBA00022801"/>
    </source>
</evidence>
<dbReference type="PhylomeDB" id="B4JGR6"/>
<dbReference type="GO" id="GO:0004567">
    <property type="term" value="F:beta-mannosidase activity"/>
    <property type="evidence" value="ECO:0007669"/>
    <property type="project" value="UniProtKB-EC"/>
</dbReference>
<keyword evidence="5" id="KW-0326">Glycosidase</keyword>
<dbReference type="InParanoid" id="B4JGR6"/>
<dbReference type="SUPFAM" id="SSF49303">
    <property type="entry name" value="beta-Galactosidase/glucuronidase domain"/>
    <property type="match status" value="1"/>
</dbReference>
<evidence type="ECO:0000256" key="5">
    <source>
        <dbReference type="ARBA" id="ARBA00023295"/>
    </source>
</evidence>
<evidence type="ECO:0000256" key="6">
    <source>
        <dbReference type="SAM" id="SignalP"/>
    </source>
</evidence>
<evidence type="ECO:0000256" key="3">
    <source>
        <dbReference type="ARBA" id="ARBA00022729"/>
    </source>
</evidence>
<dbReference type="PANTHER" id="PTHR43730">
    <property type="entry name" value="BETA-MANNOSIDASE"/>
    <property type="match status" value="1"/>
</dbReference>
<feature type="chain" id="PRO_5002812205" description="beta-mannosidase" evidence="6">
    <location>
        <begin position="18"/>
        <end position="855"/>
    </location>
</feature>
<dbReference type="OrthoDB" id="2866996at2759"/>
<dbReference type="Pfam" id="PF22666">
    <property type="entry name" value="Glyco_hydro_2_N2"/>
    <property type="match status" value="1"/>
</dbReference>
<dbReference type="STRING" id="7222.B4JGR6"/>
<dbReference type="EC" id="3.2.1.25" evidence="2"/>
<evidence type="ECO:0000313" key="9">
    <source>
        <dbReference type="Proteomes" id="UP000001070"/>
    </source>
</evidence>
<proteinExistence type="predicted"/>
<dbReference type="Gene3D" id="2.60.40.10">
    <property type="entry name" value="Immunoglobulins"/>
    <property type="match status" value="1"/>
</dbReference>
<dbReference type="InterPro" id="IPR013783">
    <property type="entry name" value="Ig-like_fold"/>
</dbReference>
<dbReference type="SUPFAM" id="SSF49785">
    <property type="entry name" value="Galactose-binding domain-like"/>
    <property type="match status" value="1"/>
</dbReference>
<dbReference type="AlphaFoldDB" id="B4JGR6"/>
<dbReference type="PANTHER" id="PTHR43730:SF1">
    <property type="entry name" value="BETA-MANNOSIDASE"/>
    <property type="match status" value="1"/>
</dbReference>
<feature type="domain" description="Beta-mannosidase-like galactose-binding" evidence="7">
    <location>
        <begin position="27"/>
        <end position="158"/>
    </location>
</feature>
<evidence type="ECO:0000256" key="2">
    <source>
        <dbReference type="ARBA" id="ARBA00012754"/>
    </source>
</evidence>
<dbReference type="HOGENOM" id="CLU_005015_3_1_1"/>
<reference evidence="8 9" key="1">
    <citation type="journal article" date="2007" name="Nature">
        <title>Evolution of genes and genomes on the Drosophila phylogeny.</title>
        <authorList>
            <consortium name="Drosophila 12 Genomes Consortium"/>
            <person name="Clark A.G."/>
            <person name="Eisen M.B."/>
            <person name="Smith D.R."/>
            <person name="Bergman C.M."/>
            <person name="Oliver B."/>
            <person name="Markow T.A."/>
            <person name="Kaufman T.C."/>
            <person name="Kellis M."/>
            <person name="Gelbart W."/>
            <person name="Iyer V.N."/>
            <person name="Pollard D.A."/>
            <person name="Sackton T.B."/>
            <person name="Larracuente A.M."/>
            <person name="Singh N.D."/>
            <person name="Abad J.P."/>
            <person name="Abt D.N."/>
            <person name="Adryan B."/>
            <person name="Aguade M."/>
            <person name="Akashi H."/>
            <person name="Anderson W.W."/>
            <person name="Aquadro C.F."/>
            <person name="Ardell D.H."/>
            <person name="Arguello R."/>
            <person name="Artieri C.G."/>
            <person name="Barbash D.A."/>
            <person name="Barker D."/>
            <person name="Barsanti P."/>
            <person name="Batterham P."/>
            <person name="Batzoglou S."/>
            <person name="Begun D."/>
            <person name="Bhutkar A."/>
            <person name="Blanco E."/>
            <person name="Bosak S.A."/>
            <person name="Bradley R.K."/>
            <person name="Brand A.D."/>
            <person name="Brent M.R."/>
            <person name="Brooks A.N."/>
            <person name="Brown R.H."/>
            <person name="Butlin R.K."/>
            <person name="Caggese C."/>
            <person name="Calvi B.R."/>
            <person name="Bernardo de Carvalho A."/>
            <person name="Caspi A."/>
            <person name="Castrezana S."/>
            <person name="Celniker S.E."/>
            <person name="Chang J.L."/>
            <person name="Chapple C."/>
            <person name="Chatterji S."/>
            <person name="Chinwalla A."/>
            <person name="Civetta A."/>
            <person name="Clifton S.W."/>
            <person name="Comeron J.M."/>
            <person name="Costello J.C."/>
            <person name="Coyne J.A."/>
            <person name="Daub J."/>
            <person name="David R.G."/>
            <person name="Delcher A.L."/>
            <person name="Delehaunty K."/>
            <person name="Do C.B."/>
            <person name="Ebling H."/>
            <person name="Edwards K."/>
            <person name="Eickbush T."/>
            <person name="Evans J.D."/>
            <person name="Filipski A."/>
            <person name="Findeiss S."/>
            <person name="Freyhult E."/>
            <person name="Fulton L."/>
            <person name="Fulton R."/>
            <person name="Garcia A.C."/>
            <person name="Gardiner A."/>
            <person name="Garfield D.A."/>
            <person name="Garvin B.E."/>
            <person name="Gibson G."/>
            <person name="Gilbert D."/>
            <person name="Gnerre S."/>
            <person name="Godfrey J."/>
            <person name="Good R."/>
            <person name="Gotea V."/>
            <person name="Gravely B."/>
            <person name="Greenberg A.J."/>
            <person name="Griffiths-Jones S."/>
            <person name="Gross S."/>
            <person name="Guigo R."/>
            <person name="Gustafson E.A."/>
            <person name="Haerty W."/>
            <person name="Hahn M.W."/>
            <person name="Halligan D.L."/>
            <person name="Halpern A.L."/>
            <person name="Halter G.M."/>
            <person name="Han M.V."/>
            <person name="Heger A."/>
            <person name="Hillier L."/>
            <person name="Hinrichs A.S."/>
            <person name="Holmes I."/>
            <person name="Hoskins R.A."/>
            <person name="Hubisz M.J."/>
            <person name="Hultmark D."/>
            <person name="Huntley M.A."/>
            <person name="Jaffe D.B."/>
            <person name="Jagadeeshan S."/>
            <person name="Jeck W.R."/>
            <person name="Johnson J."/>
            <person name="Jones C.D."/>
            <person name="Jordan W.C."/>
            <person name="Karpen G.H."/>
            <person name="Kataoka E."/>
            <person name="Keightley P.D."/>
            <person name="Kheradpour P."/>
            <person name="Kirkness E.F."/>
            <person name="Koerich L.B."/>
            <person name="Kristiansen K."/>
            <person name="Kudrna D."/>
            <person name="Kulathinal R.J."/>
            <person name="Kumar S."/>
            <person name="Kwok R."/>
            <person name="Lander E."/>
            <person name="Langley C.H."/>
            <person name="Lapoint R."/>
            <person name="Lazzaro B.P."/>
            <person name="Lee S.J."/>
            <person name="Levesque L."/>
            <person name="Li R."/>
            <person name="Lin C.F."/>
            <person name="Lin M.F."/>
            <person name="Lindblad-Toh K."/>
            <person name="Llopart A."/>
            <person name="Long M."/>
            <person name="Low L."/>
            <person name="Lozovsky E."/>
            <person name="Lu J."/>
            <person name="Luo M."/>
            <person name="Machado C.A."/>
            <person name="Makalowski W."/>
            <person name="Marzo M."/>
            <person name="Matsuda M."/>
            <person name="Matzkin L."/>
            <person name="McAllister B."/>
            <person name="McBride C.S."/>
            <person name="McKernan B."/>
            <person name="McKernan K."/>
            <person name="Mendez-Lago M."/>
            <person name="Minx P."/>
            <person name="Mollenhauer M.U."/>
            <person name="Montooth K."/>
            <person name="Mount S.M."/>
            <person name="Mu X."/>
            <person name="Myers E."/>
            <person name="Negre B."/>
            <person name="Newfeld S."/>
            <person name="Nielsen R."/>
            <person name="Noor M.A."/>
            <person name="O'Grady P."/>
            <person name="Pachter L."/>
            <person name="Papaceit M."/>
            <person name="Parisi M.J."/>
            <person name="Parisi M."/>
            <person name="Parts L."/>
            <person name="Pedersen J.S."/>
            <person name="Pesole G."/>
            <person name="Phillippy A.M."/>
            <person name="Ponting C.P."/>
            <person name="Pop M."/>
            <person name="Porcelli D."/>
            <person name="Powell J.R."/>
            <person name="Prohaska S."/>
            <person name="Pruitt K."/>
            <person name="Puig M."/>
            <person name="Quesneville H."/>
            <person name="Ram K.R."/>
            <person name="Rand D."/>
            <person name="Rasmussen M.D."/>
            <person name="Reed L.K."/>
            <person name="Reenan R."/>
            <person name="Reily A."/>
            <person name="Remington K.A."/>
            <person name="Rieger T.T."/>
            <person name="Ritchie M.G."/>
            <person name="Robin C."/>
            <person name="Rogers Y.H."/>
            <person name="Rohde C."/>
            <person name="Rozas J."/>
            <person name="Rubenfield M.J."/>
            <person name="Ruiz A."/>
            <person name="Russo S."/>
            <person name="Salzberg S.L."/>
            <person name="Sanchez-Gracia A."/>
            <person name="Saranga D.J."/>
            <person name="Sato H."/>
            <person name="Schaeffer S.W."/>
            <person name="Schatz M.C."/>
            <person name="Schlenke T."/>
            <person name="Schwartz R."/>
            <person name="Segarra C."/>
            <person name="Singh R.S."/>
            <person name="Sirot L."/>
            <person name="Sirota M."/>
            <person name="Sisneros N.B."/>
            <person name="Smith C.D."/>
            <person name="Smith T.F."/>
            <person name="Spieth J."/>
            <person name="Stage D.E."/>
            <person name="Stark A."/>
            <person name="Stephan W."/>
            <person name="Strausberg R.L."/>
            <person name="Strempel S."/>
            <person name="Sturgill D."/>
            <person name="Sutton G."/>
            <person name="Sutton G.G."/>
            <person name="Tao W."/>
            <person name="Teichmann S."/>
            <person name="Tobari Y.N."/>
            <person name="Tomimura Y."/>
            <person name="Tsolas J.M."/>
            <person name="Valente V.L."/>
            <person name="Venter E."/>
            <person name="Venter J.C."/>
            <person name="Vicario S."/>
            <person name="Vieira F.G."/>
            <person name="Vilella A.J."/>
            <person name="Villasante A."/>
            <person name="Walenz B."/>
            <person name="Wang J."/>
            <person name="Wasserman M."/>
            <person name="Watts T."/>
            <person name="Wilson D."/>
            <person name="Wilson R.K."/>
            <person name="Wing R.A."/>
            <person name="Wolfner M.F."/>
            <person name="Wong A."/>
            <person name="Wong G.K."/>
            <person name="Wu C.I."/>
            <person name="Wu G."/>
            <person name="Yamamoto D."/>
            <person name="Yang H.P."/>
            <person name="Yang S.P."/>
            <person name="Yorke J.A."/>
            <person name="Yoshida K."/>
            <person name="Zdobnov E."/>
            <person name="Zhang P."/>
            <person name="Zhang Y."/>
            <person name="Zimin A.V."/>
            <person name="Baldwin J."/>
            <person name="Abdouelleil A."/>
            <person name="Abdulkadir J."/>
            <person name="Abebe A."/>
            <person name="Abera B."/>
            <person name="Abreu J."/>
            <person name="Acer S.C."/>
            <person name="Aftuck L."/>
            <person name="Alexander A."/>
            <person name="An P."/>
            <person name="Anderson E."/>
            <person name="Anderson S."/>
            <person name="Arachi H."/>
            <person name="Azer M."/>
            <person name="Bachantsang P."/>
            <person name="Barry A."/>
            <person name="Bayul T."/>
            <person name="Berlin A."/>
            <person name="Bessette D."/>
            <person name="Bloom T."/>
            <person name="Blye J."/>
            <person name="Boguslavskiy L."/>
            <person name="Bonnet C."/>
            <person name="Boukhgalter B."/>
            <person name="Bourzgui I."/>
            <person name="Brown A."/>
            <person name="Cahill P."/>
            <person name="Channer S."/>
            <person name="Cheshatsang Y."/>
            <person name="Chuda L."/>
            <person name="Citroen M."/>
            <person name="Collymore A."/>
            <person name="Cooke P."/>
            <person name="Costello M."/>
            <person name="D'Aco K."/>
            <person name="Daza R."/>
            <person name="De Haan G."/>
            <person name="DeGray S."/>
            <person name="DeMaso C."/>
            <person name="Dhargay N."/>
            <person name="Dooley K."/>
            <person name="Dooley E."/>
            <person name="Doricent M."/>
            <person name="Dorje P."/>
            <person name="Dorjee K."/>
            <person name="Dupes A."/>
            <person name="Elong R."/>
            <person name="Falk J."/>
            <person name="Farina A."/>
            <person name="Faro S."/>
            <person name="Ferguson D."/>
            <person name="Fisher S."/>
            <person name="Foley C.D."/>
            <person name="Franke A."/>
            <person name="Friedrich D."/>
            <person name="Gadbois L."/>
            <person name="Gearin G."/>
            <person name="Gearin C.R."/>
            <person name="Giannoukos G."/>
            <person name="Goode T."/>
            <person name="Graham J."/>
            <person name="Grandbois E."/>
            <person name="Grewal S."/>
            <person name="Gyaltsen K."/>
            <person name="Hafez N."/>
            <person name="Hagos B."/>
            <person name="Hall J."/>
            <person name="Henson C."/>
            <person name="Hollinger A."/>
            <person name="Honan T."/>
            <person name="Huard M.D."/>
            <person name="Hughes L."/>
            <person name="Hurhula B."/>
            <person name="Husby M.E."/>
            <person name="Kamat A."/>
            <person name="Kanga B."/>
            <person name="Kashin S."/>
            <person name="Khazanovich D."/>
            <person name="Kisner P."/>
            <person name="Lance K."/>
            <person name="Lara M."/>
            <person name="Lee W."/>
            <person name="Lennon N."/>
            <person name="Letendre F."/>
            <person name="LeVine R."/>
            <person name="Lipovsky A."/>
            <person name="Liu X."/>
            <person name="Liu J."/>
            <person name="Liu S."/>
            <person name="Lokyitsang T."/>
            <person name="Lokyitsang Y."/>
            <person name="Lubonja R."/>
            <person name="Lui A."/>
            <person name="MacDonald P."/>
            <person name="Magnisalis V."/>
            <person name="Maru K."/>
            <person name="Matthews C."/>
            <person name="McCusker W."/>
            <person name="McDonough S."/>
            <person name="Mehta T."/>
            <person name="Meldrim J."/>
            <person name="Meneus L."/>
            <person name="Mihai O."/>
            <person name="Mihalev A."/>
            <person name="Mihova T."/>
            <person name="Mittelman R."/>
            <person name="Mlenga V."/>
            <person name="Montmayeur A."/>
            <person name="Mulrain L."/>
            <person name="Navidi A."/>
            <person name="Naylor J."/>
            <person name="Negash T."/>
            <person name="Nguyen T."/>
            <person name="Nguyen N."/>
            <person name="Nicol R."/>
            <person name="Norbu C."/>
            <person name="Norbu N."/>
            <person name="Novod N."/>
            <person name="O'Neill B."/>
            <person name="Osman S."/>
            <person name="Markiewicz E."/>
            <person name="Oyono O.L."/>
            <person name="Patti C."/>
            <person name="Phunkhang P."/>
            <person name="Pierre F."/>
            <person name="Priest M."/>
            <person name="Raghuraman S."/>
            <person name="Rege F."/>
            <person name="Reyes R."/>
            <person name="Rise C."/>
            <person name="Rogov P."/>
            <person name="Ross K."/>
            <person name="Ryan E."/>
            <person name="Settipalli S."/>
            <person name="Shea T."/>
            <person name="Sherpa N."/>
            <person name="Shi L."/>
            <person name="Shih D."/>
            <person name="Sparrow T."/>
            <person name="Spaulding J."/>
            <person name="Stalker J."/>
            <person name="Stange-Thomann N."/>
            <person name="Stavropoulos S."/>
            <person name="Stone C."/>
            <person name="Strader C."/>
            <person name="Tesfaye S."/>
            <person name="Thomson T."/>
            <person name="Thoulutsang Y."/>
            <person name="Thoulutsang D."/>
            <person name="Topham K."/>
            <person name="Topping I."/>
            <person name="Tsamla T."/>
            <person name="Vassiliev H."/>
            <person name="Vo A."/>
            <person name="Wangchuk T."/>
            <person name="Wangdi T."/>
            <person name="Weiand M."/>
            <person name="Wilkinson J."/>
            <person name="Wilson A."/>
            <person name="Yadav S."/>
            <person name="Young G."/>
            <person name="Yu Q."/>
            <person name="Zembek L."/>
            <person name="Zhong D."/>
            <person name="Zimmer A."/>
            <person name="Zwirko Z."/>
            <person name="Jaffe D.B."/>
            <person name="Alvarez P."/>
            <person name="Brockman W."/>
            <person name="Butler J."/>
            <person name="Chin C."/>
            <person name="Gnerre S."/>
            <person name="Grabherr M."/>
            <person name="Kleber M."/>
            <person name="Mauceli E."/>
            <person name="MacCallum I."/>
        </authorList>
    </citation>
    <scope>NUCLEOTIDE SEQUENCE [LARGE SCALE GENOMIC DNA]</scope>
    <source>
        <strain evidence="9">Tucson 15287-2541.00</strain>
    </source>
</reference>
<comment type="catalytic activity">
    <reaction evidence="1">
        <text>Hydrolysis of terminal, non-reducing beta-D-mannose residues in beta-D-mannosides.</text>
        <dbReference type="EC" id="3.2.1.25"/>
    </reaction>
</comment>
<gene>
    <name evidence="8" type="primary">Dgri\GH18705</name>
    <name evidence="8" type="ORF">Dgri_GH18705</name>
</gene>
<dbReference type="InterPro" id="IPR017853">
    <property type="entry name" value="GH"/>
</dbReference>
<dbReference type="Proteomes" id="UP000001070">
    <property type="component" value="Unassembled WGS sequence"/>
</dbReference>
<keyword evidence="4" id="KW-0378">Hydrolase</keyword>
<dbReference type="FunFam" id="3.20.20.80:FF:000050">
    <property type="entry name" value="Beta-mannosidase B"/>
    <property type="match status" value="1"/>
</dbReference>
<keyword evidence="9" id="KW-1185">Reference proteome</keyword>
<dbReference type="OMA" id="MFANFDY"/>
<sequence length="855" mass="98210">MIYLFGILLLLLPQLNAKNVLVEELTKGWSLRESGSTDELGHESKVNLTFHGIDTVAKIWLNGEFLGETNNMFVRYSYAVGNILRRSPDLNQLEIELLSPLAVANARAKELEDKGISAPPSCPQSQGDVECHRNMLRKMQMSFGGEWNPAALSSGIWKPVTLEYYTVAILRDVDVAINRNSTHWIMDCRAVLSTADSEYFHAQLVVYSSELLDEPFVVEKSLNYASPHLEFQVDIPKERVKLWWPNGYGSQQLYPVLFRLKTYRNKDEPSLSSRTDSQKLLRIGFRTIKLVEDKDDRGRTFYFRVNDHPIFMKGANYVPAQTLPELSAETETVQHLLKSAQLANMNMIRVWGGGLYESDTFYSLADSYGLLVWQDMTFARATYPIDDELMASMGLEAVQNAQRLAYHASLALIVTNNEIELYLVKNRTDFGEDAMRLENEYKLLFVGNLCAELNIISRNDFNPRPGPMISTPSLGILESGKELAKDPQSPDYGDVHFYEDEQDSTSQVIYPPARFISEFGYASLPMRSSWQRVLGENQTEENLAALIRQRQHNSRGFIPILMEIAYQLPFKIHAWDDNIDEFIYFSQVVQAMNTKAAFELFRSRRGDYQTMGALVWQLNDVWIAPTWSFIDFYGNYKLAFYWAKEFLAPTSIITFYNESGDHLKITVTRENYIETPDVQLYNIHINTYLWNDIFSKKVIARAIGLRSSSLDELTIPLESVLYEDHTKEEIFLEILLKDNDEIVAQNYFYPVPIKHIVGIKDPELRLEVVGIDCNSVKTPYSNSFSLRITVKYPALFVYLELIHPEYASLRHTFSMNGFIQTVPRQNIYLDFEINSKCLTLKSSDIAVKTMNQYLQ</sequence>
<dbReference type="EMBL" id="CH916369">
    <property type="protein sequence ID" value="EDV92670.1"/>
    <property type="molecule type" value="Genomic_DNA"/>
</dbReference>
<feature type="signal peptide" evidence="6">
    <location>
        <begin position="1"/>
        <end position="17"/>
    </location>
</feature>
<evidence type="ECO:0000259" key="7">
    <source>
        <dbReference type="Pfam" id="PF22666"/>
    </source>
</evidence>
<dbReference type="SUPFAM" id="SSF51445">
    <property type="entry name" value="(Trans)glycosidases"/>
    <property type="match status" value="1"/>
</dbReference>
<dbReference type="Gene3D" id="2.60.120.260">
    <property type="entry name" value="Galactose-binding domain-like"/>
    <property type="match status" value="1"/>
</dbReference>
<protein>
    <recommendedName>
        <fullName evidence="2">beta-mannosidase</fullName>
        <ecNumber evidence="2">3.2.1.25</ecNumber>
    </recommendedName>
</protein>
<organism evidence="9">
    <name type="scientific">Drosophila grimshawi</name>
    <name type="common">Hawaiian fruit fly</name>
    <name type="synonym">Idiomyia grimshawi</name>
    <dbReference type="NCBI Taxonomy" id="7222"/>
    <lineage>
        <taxon>Eukaryota</taxon>
        <taxon>Metazoa</taxon>
        <taxon>Ecdysozoa</taxon>
        <taxon>Arthropoda</taxon>
        <taxon>Hexapoda</taxon>
        <taxon>Insecta</taxon>
        <taxon>Pterygota</taxon>
        <taxon>Neoptera</taxon>
        <taxon>Endopterygota</taxon>
        <taxon>Diptera</taxon>
        <taxon>Brachycera</taxon>
        <taxon>Muscomorpha</taxon>
        <taxon>Ephydroidea</taxon>
        <taxon>Drosophilidae</taxon>
        <taxon>Drosophila</taxon>
        <taxon>Hawaiian Drosophila</taxon>
    </lineage>
</organism>
<keyword evidence="3 6" id="KW-0732">Signal</keyword>
<accession>B4JGR6</accession>
<evidence type="ECO:0000313" key="8">
    <source>
        <dbReference type="EMBL" id="EDV92670.1"/>
    </source>
</evidence>
<dbReference type="InterPro" id="IPR050887">
    <property type="entry name" value="Beta-mannosidase_GH2"/>
</dbReference>
<dbReference type="GO" id="GO:0006516">
    <property type="term" value="P:glycoprotein catabolic process"/>
    <property type="evidence" value="ECO:0007669"/>
    <property type="project" value="TreeGrafter"/>
</dbReference>
<dbReference type="InterPro" id="IPR054593">
    <property type="entry name" value="Beta-mannosidase-like_N2"/>
</dbReference>
<dbReference type="Gene3D" id="3.20.20.80">
    <property type="entry name" value="Glycosidases"/>
    <property type="match status" value="1"/>
</dbReference>